<protein>
    <submittedName>
        <fullName evidence="1">GLPGLI family protein</fullName>
    </submittedName>
</protein>
<dbReference type="NCBIfam" id="TIGR01200">
    <property type="entry name" value="GLPGLI"/>
    <property type="match status" value="1"/>
</dbReference>
<dbReference type="Proteomes" id="UP000187261">
    <property type="component" value="Unassembled WGS sequence"/>
</dbReference>
<dbReference type="AlphaFoldDB" id="A0A1U7PRQ8"/>
<proteinExistence type="predicted"/>
<dbReference type="InterPro" id="IPR005901">
    <property type="entry name" value="GLPGLI"/>
</dbReference>
<keyword evidence="2" id="KW-1185">Reference proteome</keyword>
<sequence length="274" mass="32196">MVRRYFLFFLFLVNGFYHSQQKAEDTPKVENFKYALKYHSDKNNPNFFLEERFILSIQGGKSLFSSIKNIEKDSILAVKFKELDLGGKVFTLKGVPRSKFTYYIVKENPEKPLVFYDDIGKDFFYYKEPMIDYSEWILNNEEKDIEGLKCQKATIDKYGRTFVAWFTKSIPIQDGPYKFSGLPGLIVEIYDINKDYHFTLIEYNSKDGKIVTLPKSKESKSLEVKKDKFVVSKKHYTDNLVERAKQAGLTIDENRERGIKKRLENQPSQLELEN</sequence>
<dbReference type="Pfam" id="PF09697">
    <property type="entry name" value="Porph_ging"/>
    <property type="match status" value="1"/>
</dbReference>
<evidence type="ECO:0000313" key="2">
    <source>
        <dbReference type="Proteomes" id="UP000187261"/>
    </source>
</evidence>
<name>A0A1U7PRQ8_9FLAO</name>
<organism evidence="1 2">
    <name type="scientific">Epilithonimonas bovis DSM 19482</name>
    <dbReference type="NCBI Taxonomy" id="1121284"/>
    <lineage>
        <taxon>Bacteria</taxon>
        <taxon>Pseudomonadati</taxon>
        <taxon>Bacteroidota</taxon>
        <taxon>Flavobacteriia</taxon>
        <taxon>Flavobacteriales</taxon>
        <taxon>Weeksellaceae</taxon>
        <taxon>Chryseobacterium group</taxon>
        <taxon>Epilithonimonas</taxon>
    </lineage>
</organism>
<dbReference type="OrthoDB" id="1440774at2"/>
<dbReference type="EMBL" id="FTPU01000007">
    <property type="protein sequence ID" value="SIT96256.1"/>
    <property type="molecule type" value="Genomic_DNA"/>
</dbReference>
<gene>
    <name evidence="1" type="ORF">SAMN05660493_00931</name>
</gene>
<accession>A0A1U7PRQ8</accession>
<dbReference type="RefSeq" id="WP_076782306.1">
    <property type="nucleotide sequence ID" value="NZ_FTPU01000007.1"/>
</dbReference>
<reference evidence="2" key="1">
    <citation type="submission" date="2016-10" db="EMBL/GenBank/DDBJ databases">
        <authorList>
            <person name="Varghese N."/>
            <person name="Submissions S."/>
        </authorList>
    </citation>
    <scope>NUCLEOTIDE SEQUENCE [LARGE SCALE GENOMIC DNA]</scope>
    <source>
        <strain evidence="2">DSM 19482</strain>
    </source>
</reference>
<evidence type="ECO:0000313" key="1">
    <source>
        <dbReference type="EMBL" id="SIT96256.1"/>
    </source>
</evidence>
<dbReference type="STRING" id="1121284.SAMN05660493_00931"/>